<dbReference type="Pfam" id="PF02493">
    <property type="entry name" value="MORN"/>
    <property type="match status" value="7"/>
</dbReference>
<proteinExistence type="inferred from homology"/>
<dbReference type="Pfam" id="PF00413">
    <property type="entry name" value="Peptidase_M10"/>
    <property type="match status" value="1"/>
</dbReference>
<feature type="binding site" description="in inhibited form" evidence="9">
    <location>
        <position position="87"/>
    </location>
    <ligand>
        <name>Zn(2+)</name>
        <dbReference type="ChEBI" id="CHEBI:29105"/>
        <label>2</label>
        <note>catalytic</note>
    </ligand>
</feature>
<feature type="domain" description="Peptidase metallopeptidase" evidence="11">
    <location>
        <begin position="102"/>
        <end position="263"/>
    </location>
</feature>
<dbReference type="InterPro" id="IPR036365">
    <property type="entry name" value="PGBD-like_sf"/>
</dbReference>
<dbReference type="CDD" id="cd04278">
    <property type="entry name" value="ZnMc_MMP"/>
    <property type="match status" value="1"/>
</dbReference>
<dbReference type="GO" id="GO:0031012">
    <property type="term" value="C:extracellular matrix"/>
    <property type="evidence" value="ECO:0007669"/>
    <property type="project" value="InterPro"/>
</dbReference>
<dbReference type="GO" id="GO:0008270">
    <property type="term" value="F:zinc ion binding"/>
    <property type="evidence" value="ECO:0007669"/>
    <property type="project" value="InterPro"/>
</dbReference>
<feature type="binding site" evidence="9">
    <location>
        <position position="170"/>
    </location>
    <ligand>
        <name>Zn(2+)</name>
        <dbReference type="ChEBI" id="CHEBI:29105"/>
        <label>1</label>
    </ligand>
</feature>
<dbReference type="PRINTS" id="PR00138">
    <property type="entry name" value="MATRIXIN"/>
</dbReference>
<name>A0A8S2F0A4_9BILA</name>
<evidence type="ECO:0000256" key="7">
    <source>
        <dbReference type="ARBA" id="ARBA00023049"/>
    </source>
</evidence>
<dbReference type="InterPro" id="IPR003409">
    <property type="entry name" value="MORN"/>
</dbReference>
<evidence type="ECO:0000313" key="14">
    <source>
        <dbReference type="Proteomes" id="UP000677228"/>
    </source>
</evidence>
<evidence type="ECO:0000256" key="8">
    <source>
        <dbReference type="PIRSR" id="PIRSR621190-1"/>
    </source>
</evidence>
<evidence type="ECO:0000256" key="6">
    <source>
        <dbReference type="ARBA" id="ARBA00022833"/>
    </source>
</evidence>
<evidence type="ECO:0000256" key="9">
    <source>
        <dbReference type="PIRSR" id="PIRSR621190-2"/>
    </source>
</evidence>
<reference evidence="12" key="1">
    <citation type="submission" date="2021-02" db="EMBL/GenBank/DDBJ databases">
        <authorList>
            <person name="Nowell W R."/>
        </authorList>
    </citation>
    <scope>NUCLEOTIDE SEQUENCE</scope>
</reference>
<keyword evidence="3 9" id="KW-0479">Metal-binding</keyword>
<feature type="active site" evidence="8">
    <location>
        <position position="219"/>
    </location>
</feature>
<dbReference type="SMART" id="SM00235">
    <property type="entry name" value="ZnMc"/>
    <property type="match status" value="1"/>
</dbReference>
<dbReference type="GO" id="GO:0004222">
    <property type="term" value="F:metalloendopeptidase activity"/>
    <property type="evidence" value="ECO:0007669"/>
    <property type="project" value="InterPro"/>
</dbReference>
<dbReference type="AlphaFoldDB" id="A0A8S2F0A4"/>
<evidence type="ECO:0000313" key="12">
    <source>
        <dbReference type="EMBL" id="CAF1361602.1"/>
    </source>
</evidence>
<feature type="binding site" evidence="9">
    <location>
        <position position="193"/>
    </location>
    <ligand>
        <name>Ca(2+)</name>
        <dbReference type="ChEBI" id="CHEBI:29108"/>
        <label>3</label>
    </ligand>
</feature>
<evidence type="ECO:0000313" key="13">
    <source>
        <dbReference type="EMBL" id="CAF4171552.1"/>
    </source>
</evidence>
<gene>
    <name evidence="12" type="ORF">OVA965_LOCUS31266</name>
    <name evidence="13" type="ORF">TMI583_LOCUS32091</name>
</gene>
<dbReference type="SUPFAM" id="SSF47090">
    <property type="entry name" value="PGBD-like"/>
    <property type="match status" value="1"/>
</dbReference>
<feature type="binding site" evidence="9">
    <location>
        <position position="175"/>
    </location>
    <ligand>
        <name>Ca(2+)</name>
        <dbReference type="ChEBI" id="CHEBI:29108"/>
        <label>3</label>
    </ligand>
</feature>
<comment type="caution">
    <text evidence="12">The sequence shown here is derived from an EMBL/GenBank/DDBJ whole genome shotgun (WGS) entry which is preliminary data.</text>
</comment>
<dbReference type="Gene3D" id="3.40.390.10">
    <property type="entry name" value="Collagenase (Catalytic Domain)"/>
    <property type="match status" value="1"/>
</dbReference>
<keyword evidence="10" id="KW-0732">Signal</keyword>
<evidence type="ECO:0000256" key="5">
    <source>
        <dbReference type="ARBA" id="ARBA00022801"/>
    </source>
</evidence>
<keyword evidence="7" id="KW-0482">Metalloprotease</keyword>
<evidence type="ECO:0000256" key="2">
    <source>
        <dbReference type="ARBA" id="ARBA00022670"/>
    </source>
</evidence>
<dbReference type="InterPro" id="IPR021190">
    <property type="entry name" value="Pept_M10A"/>
</dbReference>
<dbReference type="InterPro" id="IPR002477">
    <property type="entry name" value="Peptidoglycan-bd-like"/>
</dbReference>
<dbReference type="Proteomes" id="UP000682733">
    <property type="component" value="Unassembled WGS sequence"/>
</dbReference>
<dbReference type="PANTHER" id="PTHR10201:SF323">
    <property type="entry name" value="MATRIX METALLOPROTEINASE-21"/>
    <property type="match status" value="1"/>
</dbReference>
<feature type="binding site" evidence="9">
    <location>
        <position position="236"/>
    </location>
    <ligand>
        <name>Zn(2+)</name>
        <dbReference type="ChEBI" id="CHEBI:29105"/>
        <label>2</label>
        <note>catalytic</note>
    </ligand>
</feature>
<accession>A0A8S2F0A4</accession>
<dbReference type="SUPFAM" id="SSF82185">
    <property type="entry name" value="Histone H3 K4-specific methyltransferase SET7/9 N-terminal domain"/>
    <property type="match status" value="2"/>
</dbReference>
<dbReference type="GO" id="GO:0006508">
    <property type="term" value="P:proteolysis"/>
    <property type="evidence" value="ECO:0007669"/>
    <property type="project" value="UniProtKB-KW"/>
</dbReference>
<evidence type="ECO:0000256" key="3">
    <source>
        <dbReference type="ARBA" id="ARBA00022723"/>
    </source>
</evidence>
<keyword evidence="2" id="KW-0645">Protease</keyword>
<feature type="binding site" evidence="9">
    <location>
        <position position="158"/>
    </location>
    <ligand>
        <name>Ca(2+)</name>
        <dbReference type="ChEBI" id="CHEBI:29108"/>
        <label>2</label>
    </ligand>
</feature>
<dbReference type="InterPro" id="IPR024079">
    <property type="entry name" value="MetalloPept_cat_dom_sf"/>
</dbReference>
<dbReference type="Proteomes" id="UP000677228">
    <property type="component" value="Unassembled WGS sequence"/>
</dbReference>
<dbReference type="SUPFAM" id="SSF55486">
    <property type="entry name" value="Metalloproteases ('zincins'), catalytic domain"/>
    <property type="match status" value="1"/>
</dbReference>
<comment type="similarity">
    <text evidence="1">Belongs to the peptidase M10A family.</text>
</comment>
<keyword evidence="9" id="KW-0106">Calcium</keyword>
<keyword evidence="5" id="KW-0378">Hydrolase</keyword>
<dbReference type="EMBL" id="CAJOBA010045018">
    <property type="protein sequence ID" value="CAF4171552.1"/>
    <property type="molecule type" value="Genomic_DNA"/>
</dbReference>
<feature type="signal peptide" evidence="10">
    <location>
        <begin position="1"/>
        <end position="22"/>
    </location>
</feature>
<feature type="binding site" evidence="9">
    <location>
        <position position="191"/>
    </location>
    <ligand>
        <name>Zn(2+)</name>
        <dbReference type="ChEBI" id="CHEBI:29105"/>
        <label>1</label>
    </ligand>
</feature>
<feature type="binding site" evidence="9">
    <location>
        <position position="181"/>
    </location>
    <ligand>
        <name>Zn(2+)</name>
        <dbReference type="ChEBI" id="CHEBI:29105"/>
        <label>1</label>
    </ligand>
</feature>
<feature type="binding site" evidence="9">
    <location>
        <position position="222"/>
    </location>
    <ligand>
        <name>Zn(2+)</name>
        <dbReference type="ChEBI" id="CHEBI:29105"/>
        <label>2</label>
        <note>catalytic</note>
    </ligand>
</feature>
<comment type="cofactor">
    <cofactor evidence="9">
        <name>Ca(2+)</name>
        <dbReference type="ChEBI" id="CHEBI:29108"/>
    </cofactor>
    <text evidence="9">Can bind about 5 Ca(2+) ions per subunit.</text>
</comment>
<keyword evidence="4" id="KW-0677">Repeat</keyword>
<organism evidence="12 14">
    <name type="scientific">Didymodactylos carnosus</name>
    <dbReference type="NCBI Taxonomy" id="1234261"/>
    <lineage>
        <taxon>Eukaryota</taxon>
        <taxon>Metazoa</taxon>
        <taxon>Spiralia</taxon>
        <taxon>Gnathifera</taxon>
        <taxon>Rotifera</taxon>
        <taxon>Eurotatoria</taxon>
        <taxon>Bdelloidea</taxon>
        <taxon>Philodinida</taxon>
        <taxon>Philodinidae</taxon>
        <taxon>Didymodactylos</taxon>
    </lineage>
</organism>
<feature type="binding site" evidence="9">
    <location>
        <position position="168"/>
    </location>
    <ligand>
        <name>Zn(2+)</name>
        <dbReference type="ChEBI" id="CHEBI:29105"/>
        <label>1</label>
    </ligand>
</feature>
<dbReference type="InterPro" id="IPR033739">
    <property type="entry name" value="M10A_MMP"/>
</dbReference>
<evidence type="ECO:0000259" key="11">
    <source>
        <dbReference type="SMART" id="SM00235"/>
    </source>
</evidence>
<evidence type="ECO:0000256" key="4">
    <source>
        <dbReference type="ARBA" id="ARBA00022737"/>
    </source>
</evidence>
<keyword evidence="6 9" id="KW-0862">Zinc</keyword>
<dbReference type="Gene3D" id="2.20.110.10">
    <property type="entry name" value="Histone H3 K4-specific methyltransferase SET7/9 N-terminal domain"/>
    <property type="match status" value="3"/>
</dbReference>
<dbReference type="SMART" id="SM00698">
    <property type="entry name" value="MORN"/>
    <property type="match status" value="7"/>
</dbReference>
<evidence type="ECO:0000256" key="1">
    <source>
        <dbReference type="ARBA" id="ARBA00010370"/>
    </source>
</evidence>
<evidence type="ECO:0000256" key="10">
    <source>
        <dbReference type="SAM" id="SignalP"/>
    </source>
</evidence>
<sequence>MKTLIRSVTLIITALIFPHSWANDQENIALSYLKRFGYSSCNDTPASTVKCSESFNEMLRDLQRYFGLNITGVLDAPTRSIINTPRCSMVDKPNPSLIHRLATTKWPRLSLTYRLDSYAHHTEITQAKQIEIIQEAFNEWSKHTPLKFKMVCDTCSADIVMQFVEGDHGDGHPFDEKTLAHAFPPNDGRIHFDLDDTWTESFDSPSNNEINLFLLAVHEIGHALGLEHTRNGESIMYPTYRLKKRSEVLAAVDQTEIQALYDSKTVQETFGSAKYIGETKNSVRHGYGQLVFENGNKYKGEWKNNQRDGYGVQINTDGKKYSGEWKNHLRNGHGACTWANGNKYVGEWKNDTLNGRGVHTWANGDKYDGEWKDGKRNGYGIQINVDGGKYSGEWKNHLRNGRGVFTWVNGNQYEGGWKNDKQDGYGIYRFPSGKTKKKLYLKKHEVKRQLPKRKCEHLTEKETLKEKHE</sequence>
<feature type="binding site" evidence="9">
    <location>
        <position position="218"/>
    </location>
    <ligand>
        <name>Zn(2+)</name>
        <dbReference type="ChEBI" id="CHEBI:29105"/>
        <label>2</label>
        <note>catalytic</note>
    </ligand>
</feature>
<comment type="cofactor">
    <cofactor evidence="9">
        <name>Zn(2+)</name>
        <dbReference type="ChEBI" id="CHEBI:29105"/>
    </cofactor>
    <text evidence="9">Binds 2 Zn(2+) ions per subunit.</text>
</comment>
<dbReference type="InterPro" id="IPR006026">
    <property type="entry name" value="Peptidase_Metallo"/>
</dbReference>
<dbReference type="Pfam" id="PF01471">
    <property type="entry name" value="PG_binding_1"/>
    <property type="match status" value="1"/>
</dbReference>
<feature type="binding site" evidence="9">
    <location>
        <position position="228"/>
    </location>
    <ligand>
        <name>Zn(2+)</name>
        <dbReference type="ChEBI" id="CHEBI:29105"/>
        <label>2</label>
        <note>catalytic</note>
    </ligand>
</feature>
<dbReference type="InterPro" id="IPR001818">
    <property type="entry name" value="Pept_M10_metallopeptidase"/>
</dbReference>
<feature type="chain" id="PRO_5035646810" description="Peptidase metallopeptidase domain-containing protein" evidence="10">
    <location>
        <begin position="23"/>
        <end position="469"/>
    </location>
</feature>
<protein>
    <recommendedName>
        <fullName evidence="11">Peptidase metallopeptidase domain-containing protein</fullName>
    </recommendedName>
</protein>
<dbReference type="EMBL" id="CAJNOK010023363">
    <property type="protein sequence ID" value="CAF1361602.1"/>
    <property type="molecule type" value="Genomic_DNA"/>
</dbReference>
<dbReference type="PANTHER" id="PTHR10201">
    <property type="entry name" value="MATRIX METALLOPROTEINASE"/>
    <property type="match status" value="1"/>
</dbReference>